<dbReference type="InterPro" id="IPR036282">
    <property type="entry name" value="Glutathione-S-Trfase_C_sf"/>
</dbReference>
<evidence type="ECO:0000256" key="1">
    <source>
        <dbReference type="ARBA" id="ARBA00008797"/>
    </source>
</evidence>
<organism evidence="4 5">
    <name type="scientific">Elysia chlorotica</name>
    <name type="common">Eastern emerald elysia</name>
    <name type="synonym">Sea slug</name>
    <dbReference type="NCBI Taxonomy" id="188477"/>
    <lineage>
        <taxon>Eukaryota</taxon>
        <taxon>Metazoa</taxon>
        <taxon>Spiralia</taxon>
        <taxon>Lophotrochozoa</taxon>
        <taxon>Mollusca</taxon>
        <taxon>Gastropoda</taxon>
        <taxon>Heterobranchia</taxon>
        <taxon>Euthyneura</taxon>
        <taxon>Panpulmonata</taxon>
        <taxon>Sacoglossa</taxon>
        <taxon>Placobranchoidea</taxon>
        <taxon>Plakobranchidae</taxon>
        <taxon>Elysia</taxon>
    </lineage>
</organism>
<evidence type="ECO:0000313" key="4">
    <source>
        <dbReference type="EMBL" id="RUS71418.1"/>
    </source>
</evidence>
<reference evidence="4 5" key="1">
    <citation type="submission" date="2019-01" db="EMBL/GenBank/DDBJ databases">
        <title>A draft genome assembly of the solar-powered sea slug Elysia chlorotica.</title>
        <authorList>
            <person name="Cai H."/>
            <person name="Li Q."/>
            <person name="Fang X."/>
            <person name="Li J."/>
            <person name="Curtis N.E."/>
            <person name="Altenburger A."/>
            <person name="Shibata T."/>
            <person name="Feng M."/>
            <person name="Maeda T."/>
            <person name="Schwartz J.A."/>
            <person name="Shigenobu S."/>
            <person name="Lundholm N."/>
            <person name="Nishiyama T."/>
            <person name="Yang H."/>
            <person name="Hasebe M."/>
            <person name="Li S."/>
            <person name="Pierce S.K."/>
            <person name="Wang J."/>
        </authorList>
    </citation>
    <scope>NUCLEOTIDE SEQUENCE [LARGE SCALE GENOMIC DNA]</scope>
    <source>
        <strain evidence="4">EC2010</strain>
        <tissue evidence="4">Whole organism of an adult</tissue>
    </source>
</reference>
<dbReference type="Pfam" id="PF13679">
    <property type="entry name" value="Methyltransf_32"/>
    <property type="match status" value="1"/>
</dbReference>
<dbReference type="EMBL" id="RQTK01001215">
    <property type="protein sequence ID" value="RUS71418.1"/>
    <property type="molecule type" value="Genomic_DNA"/>
</dbReference>
<dbReference type="PANTHER" id="PTHR13369">
    <property type="match status" value="1"/>
</dbReference>
<dbReference type="Pfam" id="PF00043">
    <property type="entry name" value="GST_C"/>
    <property type="match status" value="1"/>
</dbReference>
<dbReference type="GO" id="GO:0005737">
    <property type="term" value="C:cytoplasm"/>
    <property type="evidence" value="ECO:0007669"/>
    <property type="project" value="TreeGrafter"/>
</dbReference>
<evidence type="ECO:0000313" key="5">
    <source>
        <dbReference type="Proteomes" id="UP000271974"/>
    </source>
</evidence>
<gene>
    <name evidence="4" type="ORF">EGW08_020822</name>
</gene>
<dbReference type="STRING" id="188477.A0A3S1H3D2"/>
<dbReference type="SUPFAM" id="SSF53335">
    <property type="entry name" value="S-adenosyl-L-methionine-dependent methyltransferases"/>
    <property type="match status" value="1"/>
</dbReference>
<dbReference type="Proteomes" id="UP000271974">
    <property type="component" value="Unassembled WGS sequence"/>
</dbReference>
<name>A0A3S1H3D2_ELYCH</name>
<dbReference type="AlphaFoldDB" id="A0A3S1H3D2"/>
<dbReference type="InterPro" id="IPR004046">
    <property type="entry name" value="GST_C"/>
</dbReference>
<dbReference type="OrthoDB" id="206598at2759"/>
<protein>
    <submittedName>
        <fullName evidence="4">Uncharacterized protein</fullName>
    </submittedName>
</protein>
<comment type="similarity">
    <text evidence="1">Belongs to the GSTCD family.</text>
</comment>
<proteinExistence type="inferred from homology"/>
<feature type="domain" description="Methyltransferase" evidence="3">
    <location>
        <begin position="520"/>
        <end position="643"/>
    </location>
</feature>
<feature type="domain" description="Glutathione S-transferase C-terminal" evidence="2">
    <location>
        <begin position="350"/>
        <end position="399"/>
    </location>
</feature>
<dbReference type="SUPFAM" id="SSF47616">
    <property type="entry name" value="GST C-terminal domain-like"/>
    <property type="match status" value="1"/>
</dbReference>
<dbReference type="FunFam" id="3.40.50.150:FF:000725">
    <property type="entry name" value="Glutathione S-transferase, C-terminal domain-containing"/>
    <property type="match status" value="1"/>
</dbReference>
<dbReference type="InterPro" id="IPR029063">
    <property type="entry name" value="SAM-dependent_MTases_sf"/>
</dbReference>
<accession>A0A3S1H3D2</accession>
<sequence>MKGTIYLTGSKSSSGDQIWCPLPSSCILFFVQYCQSQQFEVVFITDGDPGTSYSEISMSSLKDISVRFLSWEDVDAVVKNVCLPAVHQAELSLVRAGLCVVLRHIIKIADVECPAKKLIDLLGFRQGSMRMCSEVSGWTKLCEVDLSDSVSILIQSIKKLKHLSPNQDEAETNLTLPLDLLKLESHFTKKCKVHNDDKKRRAEISRLKKLLFNYLETKTPEPELNHLTNSENSQCPAAQDEEIVKKTGPNLEPEVYIENISISSSQLKIEHLLRLPHGVRKVRVVKDFSKMKTRSDLDIAELTTEFSALNVDSKKNNQHLSEGFLAQVVSIPGFAQIVEGLTYLDVEYMHTYSEGPEMTLADLILFVYVYLFLEKLDFDCLVISEHLPNIMHWMKHMASLTTVTLTGQSVGWNMSGLTEGLRMVFSKGNLDSKQNRISFKKPKDTAFEYEEDMELSRCAVTKHRALKPEVYQALKKLEEAEIKPCLGHHPQGVNVTVDWDNLPSGVHPREGDVPEKRTRRKCQQLENLVTAVQTVAKPGHAIVDFCSGGGHLGIILAYLLPQCQVYLVENKEESLLKVCSRLESLAITNVTLYQCNIDYFTGKFDVGVCLHACGSATDMVQELCLNAGAAFVICPCCYGSIRKTHLLTYPRSIQFQDSSINYKDFLTLGHAADQTEFNIALEEQGRECMNLVDSDRAAYARELGYHVTLCSLQPLSCTPKNNLIVGIPS</sequence>
<evidence type="ECO:0000259" key="2">
    <source>
        <dbReference type="Pfam" id="PF00043"/>
    </source>
</evidence>
<dbReference type="PANTHER" id="PTHR13369:SF0">
    <property type="entry name" value="GLUTATHIONE S-TRANSFERASE C-TERMINAL DOMAIN-CONTAINING PROTEIN"/>
    <property type="match status" value="1"/>
</dbReference>
<dbReference type="InterPro" id="IPR025714">
    <property type="entry name" value="Methyltranfer_dom"/>
</dbReference>
<dbReference type="Gene3D" id="3.40.50.150">
    <property type="entry name" value="Vaccinia Virus protein VP39"/>
    <property type="match status" value="1"/>
</dbReference>
<evidence type="ECO:0000259" key="3">
    <source>
        <dbReference type="Pfam" id="PF13679"/>
    </source>
</evidence>
<comment type="caution">
    <text evidence="4">The sequence shown here is derived from an EMBL/GenBank/DDBJ whole genome shotgun (WGS) entry which is preliminary data.</text>
</comment>
<keyword evidence="5" id="KW-1185">Reference proteome</keyword>